<organism evidence="1 2">
    <name type="scientific">Abeliophyllum distichum</name>
    <dbReference type="NCBI Taxonomy" id="126358"/>
    <lineage>
        <taxon>Eukaryota</taxon>
        <taxon>Viridiplantae</taxon>
        <taxon>Streptophyta</taxon>
        <taxon>Embryophyta</taxon>
        <taxon>Tracheophyta</taxon>
        <taxon>Spermatophyta</taxon>
        <taxon>Magnoliopsida</taxon>
        <taxon>eudicotyledons</taxon>
        <taxon>Gunneridae</taxon>
        <taxon>Pentapetalae</taxon>
        <taxon>asterids</taxon>
        <taxon>lamiids</taxon>
        <taxon>Lamiales</taxon>
        <taxon>Oleaceae</taxon>
        <taxon>Forsythieae</taxon>
        <taxon>Abeliophyllum</taxon>
    </lineage>
</organism>
<sequence>MLATQFAVAESQTRSPTTSPLIHLHHTRSTLYMLLSHGRRGCESRRRFRVVEEALFVCYSAAMKEVVEVREGCCLHHRRSTFRMLLNHDGGGCRGRRMLLPRREVRSQD</sequence>
<keyword evidence="2" id="KW-1185">Reference proteome</keyword>
<accession>A0ABD1QJZ9</accession>
<dbReference type="AlphaFoldDB" id="A0ABD1QJZ9"/>
<comment type="caution">
    <text evidence="1">The sequence shown here is derived from an EMBL/GenBank/DDBJ whole genome shotgun (WGS) entry which is preliminary data.</text>
</comment>
<protein>
    <submittedName>
        <fullName evidence="1">Uncharacterized protein</fullName>
    </submittedName>
</protein>
<gene>
    <name evidence="1" type="ORF">Adt_36843</name>
</gene>
<proteinExistence type="predicted"/>
<name>A0ABD1QJZ9_9LAMI</name>
<reference evidence="2" key="1">
    <citation type="submission" date="2024-07" db="EMBL/GenBank/DDBJ databases">
        <title>Two chromosome-level genome assemblies of Korean endemic species Abeliophyllum distichum and Forsythia ovata (Oleaceae).</title>
        <authorList>
            <person name="Jang H."/>
        </authorList>
    </citation>
    <scope>NUCLEOTIDE SEQUENCE [LARGE SCALE GENOMIC DNA]</scope>
</reference>
<dbReference type="EMBL" id="JBFOLK010000011">
    <property type="protein sequence ID" value="KAL2476107.1"/>
    <property type="molecule type" value="Genomic_DNA"/>
</dbReference>
<dbReference type="Proteomes" id="UP001604336">
    <property type="component" value="Unassembled WGS sequence"/>
</dbReference>
<evidence type="ECO:0000313" key="1">
    <source>
        <dbReference type="EMBL" id="KAL2476107.1"/>
    </source>
</evidence>
<evidence type="ECO:0000313" key="2">
    <source>
        <dbReference type="Proteomes" id="UP001604336"/>
    </source>
</evidence>